<feature type="transmembrane region" description="Helical" evidence="1">
    <location>
        <begin position="200"/>
        <end position="221"/>
    </location>
</feature>
<feature type="transmembrane region" description="Helical" evidence="1">
    <location>
        <begin position="93"/>
        <end position="119"/>
    </location>
</feature>
<sequence length="309" mass="36436">MVLKNSDKENVNLEESRKNKKIDRENYKVTDTYIINIVHHYFYIFYAWVPKNKIGRSLIKAIGLLGWSTIFYASLFVVNNFVSIFYINNLSNFFIISTVIGWFFMFISLTMGNIMLSPLKGNTIENRMKFELGINSNLKNIDKNNMYTKRFELEEIWVSEILNNNNIDYLVEEINNNIEYRKPTSRSLELVVLNILKNSYIVNSLVVVSTVALTVSLSPLNSSINNDNFFSIMTFLLSSSVAVWFILIIILLLIKFLFMTFVWFIEYTTTNKQLVIWRYEIFRDMLARHQKVIVKKPRIRYIPKIVDKN</sequence>
<reference evidence="3" key="1">
    <citation type="journal article" date="2019" name="Int. J. Syst. Evol. Microbiol.">
        <title>The Global Catalogue of Microorganisms (GCM) 10K type strain sequencing project: providing services to taxonomists for standard genome sequencing and annotation.</title>
        <authorList>
            <consortium name="The Broad Institute Genomics Platform"/>
            <consortium name="The Broad Institute Genome Sequencing Center for Infectious Disease"/>
            <person name="Wu L."/>
            <person name="Ma J."/>
        </authorList>
    </citation>
    <scope>NUCLEOTIDE SEQUENCE [LARGE SCALE GENOMIC DNA]</scope>
    <source>
        <strain evidence="3">JCM 16343</strain>
    </source>
</reference>
<comment type="caution">
    <text evidence="2">The sequence shown here is derived from an EMBL/GenBank/DDBJ whole genome shotgun (WGS) entry which is preliminary data.</text>
</comment>
<keyword evidence="1" id="KW-0812">Transmembrane</keyword>
<protein>
    <submittedName>
        <fullName evidence="2">Uncharacterized protein</fullName>
    </submittedName>
</protein>
<evidence type="ECO:0000313" key="2">
    <source>
        <dbReference type="EMBL" id="GAA0311301.1"/>
    </source>
</evidence>
<name>A0ABP3FBI3_9GAMM</name>
<keyword evidence="1" id="KW-1133">Transmembrane helix</keyword>
<feature type="transmembrane region" description="Helical" evidence="1">
    <location>
        <begin position="61"/>
        <end position="87"/>
    </location>
</feature>
<dbReference type="EMBL" id="BAAAFR010000001">
    <property type="protein sequence ID" value="GAA0311301.1"/>
    <property type="molecule type" value="Genomic_DNA"/>
</dbReference>
<feature type="transmembrane region" description="Helical" evidence="1">
    <location>
        <begin position="241"/>
        <end position="265"/>
    </location>
</feature>
<organism evidence="2 3">
    <name type="scientific">Psychrobacter aestuarii</name>
    <dbReference type="NCBI Taxonomy" id="556327"/>
    <lineage>
        <taxon>Bacteria</taxon>
        <taxon>Pseudomonadati</taxon>
        <taxon>Pseudomonadota</taxon>
        <taxon>Gammaproteobacteria</taxon>
        <taxon>Moraxellales</taxon>
        <taxon>Moraxellaceae</taxon>
        <taxon>Psychrobacter</taxon>
    </lineage>
</organism>
<dbReference type="Proteomes" id="UP001501787">
    <property type="component" value="Unassembled WGS sequence"/>
</dbReference>
<keyword evidence="1" id="KW-0472">Membrane</keyword>
<accession>A0ABP3FBI3</accession>
<proteinExistence type="predicted"/>
<evidence type="ECO:0000256" key="1">
    <source>
        <dbReference type="SAM" id="Phobius"/>
    </source>
</evidence>
<evidence type="ECO:0000313" key="3">
    <source>
        <dbReference type="Proteomes" id="UP001501787"/>
    </source>
</evidence>
<keyword evidence="3" id="KW-1185">Reference proteome</keyword>
<gene>
    <name evidence="2" type="ORF">GCM10009129_05790</name>
</gene>
<feature type="transmembrane region" description="Helical" evidence="1">
    <location>
        <begin position="33"/>
        <end position="49"/>
    </location>
</feature>